<organism evidence="1 2">
    <name type="scientific">Legionella cherrii</name>
    <dbReference type="NCBI Taxonomy" id="28084"/>
    <lineage>
        <taxon>Bacteria</taxon>
        <taxon>Pseudomonadati</taxon>
        <taxon>Pseudomonadota</taxon>
        <taxon>Gammaproteobacteria</taxon>
        <taxon>Legionellales</taxon>
        <taxon>Legionellaceae</taxon>
        <taxon>Legionella</taxon>
    </lineage>
</organism>
<dbReference type="Proteomes" id="UP000054921">
    <property type="component" value="Unassembled WGS sequence"/>
</dbReference>
<evidence type="ECO:0000313" key="1">
    <source>
        <dbReference type="EMBL" id="KTC80652.1"/>
    </source>
</evidence>
<accession>A0A0W0SAM3</accession>
<proteinExistence type="predicted"/>
<protein>
    <submittedName>
        <fullName evidence="1">Uncharacterized protein</fullName>
    </submittedName>
</protein>
<dbReference type="OrthoDB" id="5636235at2"/>
<gene>
    <name evidence="1" type="ORF">Lche_2672</name>
</gene>
<reference evidence="1 2" key="1">
    <citation type="submission" date="2015-11" db="EMBL/GenBank/DDBJ databases">
        <title>Genomic analysis of 38 Legionella species identifies large and diverse effector repertoires.</title>
        <authorList>
            <person name="Burstein D."/>
            <person name="Amaro F."/>
            <person name="Zusman T."/>
            <person name="Lifshitz Z."/>
            <person name="Cohen O."/>
            <person name="Gilbert J.A."/>
            <person name="Pupko T."/>
            <person name="Shuman H.A."/>
            <person name="Segal G."/>
        </authorList>
    </citation>
    <scope>NUCLEOTIDE SEQUENCE [LARGE SCALE GENOMIC DNA]</scope>
    <source>
        <strain evidence="1 2">ORW</strain>
    </source>
</reference>
<dbReference type="RefSeq" id="WP_058388069.1">
    <property type="nucleotide sequence ID" value="NZ_LNXW01000013.1"/>
</dbReference>
<dbReference type="PATRIC" id="fig|28084.5.peg.2891"/>
<sequence>MEEKKIIQREPRVMLIAGQNETVRKTVTQKGFPATVGLEGCVALIIADKKGNVSMTHVDADTDLSFIKGEVAFMDGAFTIDLIKKPAKGQLDLKILRALDEMGLSQIPSSSEKRVVESGEGTVVYNYLQGVPQTFSFNDFIEIASPEVIPKATNKLYTLGYSVETCTEDALRFQLRVYSRQLNQALSPKATVLPVLVHDATGWLETEMKIDKEVELILAKGEPQQVSFFQSSKMRSLNYVLPRYTKLLKHLESQQQRAPSSDF</sequence>
<dbReference type="AlphaFoldDB" id="A0A0W0SAM3"/>
<dbReference type="STRING" id="28084.Lche_2672"/>
<comment type="caution">
    <text evidence="1">The sequence shown here is derived from an EMBL/GenBank/DDBJ whole genome shotgun (WGS) entry which is preliminary data.</text>
</comment>
<dbReference type="EMBL" id="LNXW01000013">
    <property type="protein sequence ID" value="KTC80652.1"/>
    <property type="molecule type" value="Genomic_DNA"/>
</dbReference>
<name>A0A0W0SAM3_9GAMM</name>
<evidence type="ECO:0000313" key="2">
    <source>
        <dbReference type="Proteomes" id="UP000054921"/>
    </source>
</evidence>